<evidence type="ECO:0000259" key="1">
    <source>
        <dbReference type="Pfam" id="PF07866"/>
    </source>
</evidence>
<proteinExistence type="predicted"/>
<evidence type="ECO:0000313" key="2">
    <source>
        <dbReference type="EMBL" id="CDF85123.1"/>
    </source>
</evidence>
<gene>
    <name evidence="2" type="ORF">PKB_3785</name>
</gene>
<dbReference type="Proteomes" id="UP000025241">
    <property type="component" value="Chromosome I"/>
</dbReference>
<dbReference type="InterPro" id="IPR037135">
    <property type="entry name" value="DUF1653-like_dom_sf"/>
</dbReference>
<sequence length="85" mass="9618">MELQAGLYRHYKGQSYRVLGVARHSETEEVLVIYQALYGEFGLWVRPLSMFTEAVEVDGERVPRFALVTPESDPLKLTQANSGES</sequence>
<dbReference type="EMBL" id="HG322950">
    <property type="protein sequence ID" value="CDF85123.1"/>
    <property type="molecule type" value="Genomic_DNA"/>
</dbReference>
<organism evidence="2 3">
    <name type="scientific">Pseudomonas knackmussii (strain DSM 6978 / CCUG 54928 / LMG 23759 / B13)</name>
    <dbReference type="NCBI Taxonomy" id="1301098"/>
    <lineage>
        <taxon>Bacteria</taxon>
        <taxon>Pseudomonadati</taxon>
        <taxon>Pseudomonadota</taxon>
        <taxon>Gammaproteobacteria</taxon>
        <taxon>Pseudomonadales</taxon>
        <taxon>Pseudomonadaceae</taxon>
        <taxon>Pseudomonas</taxon>
    </lineage>
</organism>
<accession>A0A024HL36</accession>
<dbReference type="RefSeq" id="WP_043253487.1">
    <property type="nucleotide sequence ID" value="NZ_HG322950.1"/>
</dbReference>
<dbReference type="eggNOG" id="COG4728">
    <property type="taxonomic scope" value="Bacteria"/>
</dbReference>
<reference evidence="2 3" key="2">
    <citation type="submission" date="2014-05" db="EMBL/GenBank/DDBJ databases">
        <title>Genome sequence of the 3-chlorobenzoate degrading bacterium Pseudomonas knackmussii B13 shows multiple evidence for horizontal gene transfer.</title>
        <authorList>
            <person name="Miyazaki R."/>
            <person name="Bertelli C."/>
            <person name="Falquet L."/>
            <person name="Robinson-Rechavi M."/>
            <person name="Gharib W."/>
            <person name="Roy S."/>
            <person name="Van der Meer J.R."/>
        </authorList>
    </citation>
    <scope>NUCLEOTIDE SEQUENCE [LARGE SCALE GENOMIC DNA]</scope>
    <source>
        <strain evidence="2 3">B13</strain>
    </source>
</reference>
<dbReference type="Gene3D" id="2.30.30.320">
    <property type="entry name" value="DUF1653-like domain"/>
    <property type="match status" value="1"/>
</dbReference>
<dbReference type="HOGENOM" id="CLU_097488_4_0_6"/>
<dbReference type="Pfam" id="PF07866">
    <property type="entry name" value="DUF1653"/>
    <property type="match status" value="1"/>
</dbReference>
<name>A0A024HL36_PSEKB</name>
<dbReference type="KEGG" id="pkc:PKB_3785"/>
<dbReference type="InterPro" id="IPR023387">
    <property type="entry name" value="DUF1653-like_dom"/>
</dbReference>
<feature type="domain" description="DUF1653" evidence="1">
    <location>
        <begin position="6"/>
        <end position="66"/>
    </location>
</feature>
<keyword evidence="3" id="KW-1185">Reference proteome</keyword>
<evidence type="ECO:0000313" key="3">
    <source>
        <dbReference type="Proteomes" id="UP000025241"/>
    </source>
</evidence>
<dbReference type="STRING" id="1301098.PKB_3785"/>
<dbReference type="AlphaFoldDB" id="A0A024HL36"/>
<dbReference type="PATRIC" id="fig|1301098.3.peg.3794"/>
<reference evidence="2 3" key="1">
    <citation type="submission" date="2013-03" db="EMBL/GenBank/DDBJ databases">
        <authorList>
            <person name="Linke B."/>
        </authorList>
    </citation>
    <scope>NUCLEOTIDE SEQUENCE [LARGE SCALE GENOMIC DNA]</scope>
    <source>
        <strain evidence="2 3">B13</strain>
    </source>
</reference>
<protein>
    <recommendedName>
        <fullName evidence="1">DUF1653 domain-containing protein</fullName>
    </recommendedName>
</protein>